<dbReference type="EMBL" id="JYDO01000049">
    <property type="protein sequence ID" value="KRZ74501.1"/>
    <property type="molecule type" value="Genomic_DNA"/>
</dbReference>
<dbReference type="AlphaFoldDB" id="A0A0V1MSL7"/>
<keyword evidence="3" id="KW-1185">Reference proteome</keyword>
<accession>A0A0V1MSL7</accession>
<dbReference type="Proteomes" id="UP000054843">
    <property type="component" value="Unassembled WGS sequence"/>
</dbReference>
<reference evidence="2 3" key="1">
    <citation type="submission" date="2015-01" db="EMBL/GenBank/DDBJ databases">
        <title>Evolution of Trichinella species and genotypes.</title>
        <authorList>
            <person name="Korhonen P.K."/>
            <person name="Edoardo P."/>
            <person name="Giuseppe L.R."/>
            <person name="Gasser R.B."/>
        </authorList>
    </citation>
    <scope>NUCLEOTIDE SEQUENCE [LARGE SCALE GENOMIC DNA]</scope>
    <source>
        <strain evidence="2">ISS1980</strain>
    </source>
</reference>
<proteinExistence type="predicted"/>
<comment type="caution">
    <text evidence="2">The sequence shown here is derived from an EMBL/GenBank/DDBJ whole genome shotgun (WGS) entry which is preliminary data.</text>
</comment>
<protein>
    <submittedName>
        <fullName evidence="2">Uncharacterized protein</fullName>
    </submittedName>
</protein>
<evidence type="ECO:0000256" key="1">
    <source>
        <dbReference type="SAM" id="MobiDB-lite"/>
    </source>
</evidence>
<organism evidence="2 3">
    <name type="scientific">Trichinella papuae</name>
    <dbReference type="NCBI Taxonomy" id="268474"/>
    <lineage>
        <taxon>Eukaryota</taxon>
        <taxon>Metazoa</taxon>
        <taxon>Ecdysozoa</taxon>
        <taxon>Nematoda</taxon>
        <taxon>Enoplea</taxon>
        <taxon>Dorylaimia</taxon>
        <taxon>Trichinellida</taxon>
        <taxon>Trichinellidae</taxon>
        <taxon>Trichinella</taxon>
    </lineage>
</organism>
<feature type="region of interest" description="Disordered" evidence="1">
    <location>
        <begin position="1"/>
        <end position="23"/>
    </location>
</feature>
<evidence type="ECO:0000313" key="2">
    <source>
        <dbReference type="EMBL" id="KRZ74501.1"/>
    </source>
</evidence>
<name>A0A0V1MSL7_9BILA</name>
<gene>
    <name evidence="2" type="ORF">T10_5930</name>
</gene>
<sequence>MKINHHHQQQQQQQPADRQENIKDNNGCLQHETTSSHCCLATVDSNGNTCYSSDRKITTFSKSDSHVTYNFVNLRGAVEVKRDVWKILASTEPVTNKRPPVFEVHSFSQRIIIIFMKQPSGSVENSERAIIVRSSAFWWPATLNDDDDHHHHHHQYFV</sequence>
<evidence type="ECO:0000313" key="3">
    <source>
        <dbReference type="Proteomes" id="UP000054843"/>
    </source>
</evidence>